<evidence type="ECO:0000256" key="1">
    <source>
        <dbReference type="SAM" id="MobiDB-lite"/>
    </source>
</evidence>
<feature type="region of interest" description="Disordered" evidence="1">
    <location>
        <begin position="206"/>
        <end position="249"/>
    </location>
</feature>
<evidence type="ECO:0000256" key="2">
    <source>
        <dbReference type="SAM" id="Phobius"/>
    </source>
</evidence>
<evidence type="ECO:0000313" key="3">
    <source>
        <dbReference type="EMBL" id="MDV6308093.1"/>
    </source>
</evidence>
<feature type="transmembrane region" description="Helical" evidence="2">
    <location>
        <begin position="74"/>
        <end position="94"/>
    </location>
</feature>
<dbReference type="EMBL" id="JAWLKI010000012">
    <property type="protein sequence ID" value="MDV6308093.1"/>
    <property type="molecule type" value="Genomic_DNA"/>
</dbReference>
<feature type="compositionally biased region" description="Basic and acidic residues" evidence="1">
    <location>
        <begin position="212"/>
        <end position="230"/>
    </location>
</feature>
<keyword evidence="2" id="KW-0472">Membrane</keyword>
<keyword evidence="2" id="KW-0812">Transmembrane</keyword>
<feature type="region of interest" description="Disordered" evidence="1">
    <location>
        <begin position="1"/>
        <end position="32"/>
    </location>
</feature>
<name>A0ABU4DEF2_9ACTN</name>
<keyword evidence="4" id="KW-1185">Reference proteome</keyword>
<protein>
    <submittedName>
        <fullName evidence="3">Uncharacterized protein</fullName>
    </submittedName>
</protein>
<dbReference type="RefSeq" id="WP_317505407.1">
    <property type="nucleotide sequence ID" value="NZ_JAWLKI010000012.1"/>
</dbReference>
<feature type="region of interest" description="Disordered" evidence="1">
    <location>
        <begin position="362"/>
        <end position="388"/>
    </location>
</feature>
<feature type="transmembrane region" description="Helical" evidence="2">
    <location>
        <begin position="43"/>
        <end position="62"/>
    </location>
</feature>
<feature type="transmembrane region" description="Helical" evidence="2">
    <location>
        <begin position="134"/>
        <end position="157"/>
    </location>
</feature>
<organism evidence="3 4">
    <name type="scientific">Gordonia amicalis</name>
    <dbReference type="NCBI Taxonomy" id="89053"/>
    <lineage>
        <taxon>Bacteria</taxon>
        <taxon>Bacillati</taxon>
        <taxon>Actinomycetota</taxon>
        <taxon>Actinomycetes</taxon>
        <taxon>Mycobacteriales</taxon>
        <taxon>Gordoniaceae</taxon>
        <taxon>Gordonia</taxon>
    </lineage>
</organism>
<accession>A0ABU4DEF2</accession>
<reference evidence="3 4" key="1">
    <citation type="submission" date="2023-10" db="EMBL/GenBank/DDBJ databases">
        <title>Development of a sustainable strategy for remediation of hydrocarbon-contaminated territories based on the waste exchange concept.</title>
        <authorList>
            <person name="Krivoruchko A."/>
        </authorList>
    </citation>
    <scope>NUCLEOTIDE SEQUENCE [LARGE SCALE GENOMIC DNA]</scope>
    <source>
        <strain evidence="3 4">IEGM 1266</strain>
    </source>
</reference>
<gene>
    <name evidence="3" type="ORF">R3P94_12305</name>
</gene>
<comment type="caution">
    <text evidence="3">The sequence shown here is derived from an EMBL/GenBank/DDBJ whole genome shotgun (WGS) entry which is preliminary data.</text>
</comment>
<feature type="transmembrane region" description="Helical" evidence="2">
    <location>
        <begin position="177"/>
        <end position="195"/>
    </location>
</feature>
<evidence type="ECO:0000313" key="4">
    <source>
        <dbReference type="Proteomes" id="UP001185779"/>
    </source>
</evidence>
<keyword evidence="2" id="KW-1133">Transmembrane helix</keyword>
<proteinExistence type="predicted"/>
<sequence length="462" mass="50137">MAGTATPRDGPDEPEGGQLMMTKTSRPLPGATGEQVEDYGRRYYLGVIGGAAVLSVAGNVIAFGVEELPFKVALFIHAIPPVIAVLMIHMVATIRTSFMGSIRRDPLTRPTIRAWPPLPGVFQRVKRWFRSWSYGDLILATVLVTLTSVTLVVTLGVSAKSLATVGEMAGWKGLVSWSLPLMLDLPALIATLGFIKARHRMGEDARAAAAEDQVHSDADDAVSRGSDHEAAQPVDRPAPQHAAQGEPTPVAQLAARGSAPVAQPVDHGVIREPARPVVQAAHTSDLREPQVIREGDEADQMFVELIPADLEQVIQEVIHEANQEWFTVSRDSDEPADQWLSHEADHPADHAPVQEVIREANHDEDQADRISVPRPSREPGQPSHGSVAAEDRLVELARQTAEALGGDADEALIRQALVLQESGLSLRKTSVELDVPYSTLRRWVTRAKELAEATPRLRVISN</sequence>
<dbReference type="Proteomes" id="UP001185779">
    <property type="component" value="Unassembled WGS sequence"/>
</dbReference>